<dbReference type="AlphaFoldDB" id="A0A095L7L8"/>
<dbReference type="OMA" id="KHYAEEK"/>
<dbReference type="Proteomes" id="UP000030475">
    <property type="component" value="Unassembled WGS sequence"/>
</dbReference>
<accession>A0A095L7L8</accession>
<dbReference type="InterPro" id="IPR016181">
    <property type="entry name" value="Acyl_CoA_acyltransferase"/>
</dbReference>
<dbReference type="CDD" id="cd04301">
    <property type="entry name" value="NAT_SF"/>
    <property type="match status" value="1"/>
</dbReference>
<proteinExistence type="predicted"/>
<dbReference type="EMBL" id="JQIM01000009">
    <property type="protein sequence ID" value="KGX10822.1"/>
    <property type="molecule type" value="Genomic_DNA"/>
</dbReference>
<organism evidence="3 4">
    <name type="scientific">Burkholderia pseudomallei</name>
    <name type="common">Pseudomonas pseudomallei</name>
    <dbReference type="NCBI Taxonomy" id="28450"/>
    <lineage>
        <taxon>Bacteria</taxon>
        <taxon>Pseudomonadati</taxon>
        <taxon>Pseudomonadota</taxon>
        <taxon>Betaproteobacteria</taxon>
        <taxon>Burkholderiales</taxon>
        <taxon>Burkholderiaceae</taxon>
        <taxon>Burkholderia</taxon>
        <taxon>pseudomallei group</taxon>
    </lineage>
</organism>
<dbReference type="Gene3D" id="3.40.630.30">
    <property type="match status" value="1"/>
</dbReference>
<dbReference type="GO" id="GO:0016747">
    <property type="term" value="F:acyltransferase activity, transferring groups other than amino-acyl groups"/>
    <property type="evidence" value="ECO:0007669"/>
    <property type="project" value="InterPro"/>
</dbReference>
<dbReference type="InterPro" id="IPR000182">
    <property type="entry name" value="GNAT_dom"/>
</dbReference>
<dbReference type="SUPFAM" id="SSF55729">
    <property type="entry name" value="Acyl-CoA N-acyltransferases (Nat)"/>
    <property type="match status" value="1"/>
</dbReference>
<dbReference type="InterPro" id="IPR050832">
    <property type="entry name" value="Bact_Acetyltransf"/>
</dbReference>
<dbReference type="GeneID" id="93062315"/>
<dbReference type="eggNOG" id="COG0456">
    <property type="taxonomic scope" value="Bacteria"/>
</dbReference>
<evidence type="ECO:0000313" key="4">
    <source>
        <dbReference type="Proteomes" id="UP000030475"/>
    </source>
</evidence>
<evidence type="ECO:0000313" key="3">
    <source>
        <dbReference type="EMBL" id="KGX10822.1"/>
    </source>
</evidence>
<dbReference type="RefSeq" id="WP_004188306.1">
    <property type="nucleotide sequence ID" value="NZ_AP028072.1"/>
</dbReference>
<reference evidence="3 4" key="1">
    <citation type="submission" date="2014-08" db="EMBL/GenBank/DDBJ databases">
        <authorList>
            <person name="Bunnell A."/>
            <person name="Chain P.S."/>
            <person name="Chertkov O."/>
            <person name="Currie B.J."/>
            <person name="Daligault H.E."/>
            <person name="Davenport K.W."/>
            <person name="Davis C."/>
            <person name="Gleasner C.D."/>
            <person name="Johnson S.L."/>
            <person name="Kaestli M."/>
            <person name="Koren S."/>
            <person name="Kunde Y.A."/>
            <person name="Mayo M."/>
            <person name="McMurry K.K."/>
            <person name="Price E.P."/>
            <person name="Reitenga K.G."/>
            <person name="Robison R."/>
            <person name="Rosovitz M.J."/>
            <person name="Sarovich D.S."/>
            <person name="Teshima H."/>
        </authorList>
    </citation>
    <scope>NUCLEOTIDE SEQUENCE [LARGE SCALE GENOMIC DNA]</scope>
    <source>
        <strain evidence="3 4">MSHR44</strain>
    </source>
</reference>
<keyword evidence="2" id="KW-0012">Acyltransferase</keyword>
<dbReference type="Pfam" id="PF00583">
    <property type="entry name" value="Acetyltransf_1"/>
    <property type="match status" value="1"/>
</dbReference>
<dbReference type="PROSITE" id="PS51186">
    <property type="entry name" value="GNAT"/>
    <property type="match status" value="1"/>
</dbReference>
<name>A0A095L7L8_BURPE</name>
<gene>
    <name evidence="3" type="ORF">Y036_4842</name>
</gene>
<dbReference type="PANTHER" id="PTHR43877">
    <property type="entry name" value="AMINOALKYLPHOSPHONATE N-ACETYLTRANSFERASE-RELATED-RELATED"/>
    <property type="match status" value="1"/>
</dbReference>
<sequence>MLQMRPMTQTEFREYRERAARGYARDLIESGQSAPDEADARALACIDTLLPDGLLTDDQVLLTLSESADGSVLGHLWYGVVAEGPHRSLFIYDLEIEPAFRRQGWATRVLQALEDDARELRVSEIGLSVFNHNAAALALYRELGFAAVTTTFVKSIESP</sequence>
<comment type="caution">
    <text evidence="3">The sequence shown here is derived from an EMBL/GenBank/DDBJ whole genome shotgun (WGS) entry which is preliminary data.</text>
</comment>
<evidence type="ECO:0000256" key="2">
    <source>
        <dbReference type="ARBA" id="ARBA00023315"/>
    </source>
</evidence>
<protein>
    <submittedName>
        <fullName evidence="3">Acetyltransferase family protein</fullName>
    </submittedName>
</protein>
<evidence type="ECO:0000256" key="1">
    <source>
        <dbReference type="ARBA" id="ARBA00022679"/>
    </source>
</evidence>
<keyword evidence="1" id="KW-0808">Transferase</keyword>